<evidence type="ECO:0000256" key="1">
    <source>
        <dbReference type="SAM" id="MobiDB-lite"/>
    </source>
</evidence>
<feature type="region of interest" description="Disordered" evidence="1">
    <location>
        <begin position="125"/>
        <end position="147"/>
    </location>
</feature>
<dbReference type="Proteomes" id="UP000448292">
    <property type="component" value="Unassembled WGS sequence"/>
</dbReference>
<proteinExistence type="predicted"/>
<sequence length="147" mass="16409">MRTLIICLAILVCIALIADTARASDAAHTNTRTDLPFTFLAVADDDSGNRTQNDNGTSAFRQEAEEAEKAAKDALDAARRYADKLGESLRKKLDEWGEKAGEALADDLDALQKELNELKQRLNELEKEYEQEQEREQPAEREGLTTI</sequence>
<feature type="compositionally biased region" description="Basic and acidic residues" evidence="1">
    <location>
        <begin position="62"/>
        <end position="72"/>
    </location>
</feature>
<evidence type="ECO:0000256" key="2">
    <source>
        <dbReference type="SAM" id="SignalP"/>
    </source>
</evidence>
<dbReference type="EMBL" id="QMIE01000005">
    <property type="protein sequence ID" value="TVM17964.1"/>
    <property type="molecule type" value="Genomic_DNA"/>
</dbReference>
<keyword evidence="2" id="KW-0732">Signal</keyword>
<keyword evidence="4" id="KW-1185">Reference proteome</keyword>
<reference evidence="3 4" key="1">
    <citation type="submission" date="2018-06" db="EMBL/GenBank/DDBJ databases">
        <title>Complete genome of Desulfovibrio indonesiensis P37SLT.</title>
        <authorList>
            <person name="Crispim J.S."/>
            <person name="Vidigal P.M.P."/>
            <person name="Silva L.C.F."/>
            <person name="Laguardia C.N."/>
            <person name="Araujo L.C."/>
            <person name="Dias R.S."/>
            <person name="Sousa M.P."/>
            <person name="Paula S.O."/>
            <person name="Silva C."/>
        </authorList>
    </citation>
    <scope>NUCLEOTIDE SEQUENCE [LARGE SCALE GENOMIC DNA]</scope>
    <source>
        <strain evidence="3 4">P37SLT</strain>
    </source>
</reference>
<feature type="signal peptide" evidence="2">
    <location>
        <begin position="1"/>
        <end position="23"/>
    </location>
</feature>
<name>A0A7M3MFS8_9BACT</name>
<gene>
    <name evidence="3" type="ORF">DPQ33_07590</name>
</gene>
<dbReference type="AlphaFoldDB" id="A0A7M3MFS8"/>
<feature type="chain" id="PRO_5029738561" evidence="2">
    <location>
        <begin position="24"/>
        <end position="147"/>
    </location>
</feature>
<organism evidence="3 4">
    <name type="scientific">Oceanidesulfovibrio indonesiensis</name>
    <dbReference type="NCBI Taxonomy" id="54767"/>
    <lineage>
        <taxon>Bacteria</taxon>
        <taxon>Pseudomonadati</taxon>
        <taxon>Thermodesulfobacteriota</taxon>
        <taxon>Desulfovibrionia</taxon>
        <taxon>Desulfovibrionales</taxon>
        <taxon>Desulfovibrionaceae</taxon>
        <taxon>Oceanidesulfovibrio</taxon>
    </lineage>
</organism>
<evidence type="ECO:0000313" key="4">
    <source>
        <dbReference type="Proteomes" id="UP000448292"/>
    </source>
</evidence>
<dbReference type="RefSeq" id="WP_144302616.1">
    <property type="nucleotide sequence ID" value="NZ_QMIE01000005.1"/>
</dbReference>
<accession>A0A7M3MFS8</accession>
<protein>
    <submittedName>
        <fullName evidence="3">Uncharacterized protein</fullName>
    </submittedName>
</protein>
<evidence type="ECO:0000313" key="3">
    <source>
        <dbReference type="EMBL" id="TVM17964.1"/>
    </source>
</evidence>
<feature type="region of interest" description="Disordered" evidence="1">
    <location>
        <begin position="44"/>
        <end position="72"/>
    </location>
</feature>
<comment type="caution">
    <text evidence="3">The sequence shown here is derived from an EMBL/GenBank/DDBJ whole genome shotgun (WGS) entry which is preliminary data.</text>
</comment>
<feature type="compositionally biased region" description="Polar residues" evidence="1">
    <location>
        <begin position="49"/>
        <end position="58"/>
    </location>
</feature>